<feature type="domain" description="HNH nuclease" evidence="3">
    <location>
        <begin position="370"/>
        <end position="420"/>
    </location>
</feature>
<feature type="region of interest" description="Disordered" evidence="2">
    <location>
        <begin position="440"/>
        <end position="462"/>
    </location>
</feature>
<proteinExistence type="inferred from homology"/>
<evidence type="ECO:0000256" key="1">
    <source>
        <dbReference type="ARBA" id="ARBA00023450"/>
    </source>
</evidence>
<sequence length="462" mass="50675">MTAPAQAWVETDWPDPPAWVAAEWPQDVFAVPGPQRAADVDLPDVRQWIRWLGTQEVFDVGDLRLEEASARCIELITALEKLKAATAAAQARVSERFDLLQRQLQTDAGVPARRLGEGVGAQVALARGESPVKGGRFLGAAQAWVREMPRTLEALAEGRLNEWRATLAVRETACLAIEDRRAVDEDFGKLLAARKTMGDRTITAELRRMVYERDAEAYIRRIEAAVKGRRVTSRPALDGMAYVTGLLPLQQAVGVYAALSQAADSARAAGDERGRGQLMADTLVERVTGRPADRPCDVHLDIVITDHSLFAEDDTAAEIGDVGPVPAGWVRRMLGTIEDPDVRVQVRRLFRGPGATLMATKTAGRFFTRGLQHLIRVRDQHCRTPWCDAPIRHADHVVDHASGGPTDLDNGQGLCERCNHTKQLAGWAASVDPGPEHRVRWETPTGHTYDSLPPLGPGEGRH</sequence>
<dbReference type="CDD" id="cd00085">
    <property type="entry name" value="HNHc"/>
    <property type="match status" value="1"/>
</dbReference>
<dbReference type="InterPro" id="IPR003615">
    <property type="entry name" value="HNH_nuc"/>
</dbReference>
<dbReference type="AlphaFoldDB" id="A0A5Q2FIW9"/>
<evidence type="ECO:0000259" key="3">
    <source>
        <dbReference type="SMART" id="SM00507"/>
    </source>
</evidence>
<dbReference type="GO" id="GO:0003676">
    <property type="term" value="F:nucleic acid binding"/>
    <property type="evidence" value="ECO:0007669"/>
    <property type="project" value="InterPro"/>
</dbReference>
<dbReference type="GO" id="GO:0008270">
    <property type="term" value="F:zinc ion binding"/>
    <property type="evidence" value="ECO:0007669"/>
    <property type="project" value="InterPro"/>
</dbReference>
<dbReference type="KEGG" id="rain:Rai3103_07540"/>
<evidence type="ECO:0000313" key="5">
    <source>
        <dbReference type="Proteomes" id="UP000386847"/>
    </source>
</evidence>
<dbReference type="Proteomes" id="UP000386847">
    <property type="component" value="Chromosome"/>
</dbReference>
<dbReference type="InterPro" id="IPR002711">
    <property type="entry name" value="HNH"/>
</dbReference>
<dbReference type="InterPro" id="IPR003870">
    <property type="entry name" value="DUF222"/>
</dbReference>
<keyword evidence="5" id="KW-1185">Reference proteome</keyword>
<accession>A0A5Q2FIW9</accession>
<organism evidence="4 5">
    <name type="scientific">Raineyella fluvialis</name>
    <dbReference type="NCBI Taxonomy" id="2662261"/>
    <lineage>
        <taxon>Bacteria</taxon>
        <taxon>Bacillati</taxon>
        <taxon>Actinomycetota</taxon>
        <taxon>Actinomycetes</taxon>
        <taxon>Propionibacteriales</taxon>
        <taxon>Propionibacteriaceae</taxon>
        <taxon>Raineyella</taxon>
    </lineage>
</organism>
<dbReference type="Pfam" id="PF02720">
    <property type="entry name" value="DUF222"/>
    <property type="match status" value="1"/>
</dbReference>
<dbReference type="Gene3D" id="1.10.30.50">
    <property type="match status" value="1"/>
</dbReference>
<dbReference type="EMBL" id="CP045725">
    <property type="protein sequence ID" value="QGF25133.1"/>
    <property type="molecule type" value="Genomic_DNA"/>
</dbReference>
<dbReference type="Pfam" id="PF01844">
    <property type="entry name" value="HNH"/>
    <property type="match status" value="1"/>
</dbReference>
<comment type="similarity">
    <text evidence="1">Belongs to the Rv1128c/1148c/1588c/1702c/1945/3466 family.</text>
</comment>
<name>A0A5Q2FIW9_9ACTN</name>
<dbReference type="GO" id="GO:0004519">
    <property type="term" value="F:endonuclease activity"/>
    <property type="evidence" value="ECO:0007669"/>
    <property type="project" value="InterPro"/>
</dbReference>
<gene>
    <name evidence="4" type="ORF">Rai3103_07540</name>
</gene>
<protein>
    <submittedName>
        <fullName evidence="4">DUF222 domain-containing protein</fullName>
    </submittedName>
</protein>
<reference evidence="4 5" key="1">
    <citation type="submission" date="2019-10" db="EMBL/GenBank/DDBJ databases">
        <title>Genomic analysis of Raineyella sp. CBA3103.</title>
        <authorList>
            <person name="Roh S.W."/>
        </authorList>
    </citation>
    <scope>NUCLEOTIDE SEQUENCE [LARGE SCALE GENOMIC DNA]</scope>
    <source>
        <strain evidence="4 5">CBA3103</strain>
    </source>
</reference>
<dbReference type="SMART" id="SM00507">
    <property type="entry name" value="HNHc"/>
    <property type="match status" value="1"/>
</dbReference>
<evidence type="ECO:0000313" key="4">
    <source>
        <dbReference type="EMBL" id="QGF25133.1"/>
    </source>
</evidence>
<evidence type="ECO:0000256" key="2">
    <source>
        <dbReference type="SAM" id="MobiDB-lite"/>
    </source>
</evidence>